<dbReference type="RefSeq" id="XP_044686983.1">
    <property type="nucleotide sequence ID" value="XM_044819281.1"/>
</dbReference>
<dbReference type="Proteomes" id="UP000827133">
    <property type="component" value="Unassembled WGS sequence"/>
</dbReference>
<keyword evidence="3" id="KW-1185">Reference proteome</keyword>
<feature type="compositionally biased region" description="Acidic residues" evidence="1">
    <location>
        <begin position="524"/>
        <end position="537"/>
    </location>
</feature>
<evidence type="ECO:0000313" key="3">
    <source>
        <dbReference type="Proteomes" id="UP000827133"/>
    </source>
</evidence>
<dbReference type="PANTHER" id="PTHR42037">
    <property type="match status" value="1"/>
</dbReference>
<evidence type="ECO:0000313" key="2">
    <source>
        <dbReference type="EMBL" id="KAG9507984.1"/>
    </source>
</evidence>
<evidence type="ECO:0000256" key="1">
    <source>
        <dbReference type="SAM" id="MobiDB-lite"/>
    </source>
</evidence>
<dbReference type="GeneID" id="68309398"/>
<dbReference type="InterPro" id="IPR027796">
    <property type="entry name" value="OTT_1508_deam-like"/>
</dbReference>
<dbReference type="KEGG" id="fmu:J7337_001541"/>
<dbReference type="Pfam" id="PF14441">
    <property type="entry name" value="OTT_1508_deam"/>
    <property type="match status" value="1"/>
</dbReference>
<gene>
    <name evidence="2" type="ORF">J7337_001541</name>
</gene>
<comment type="caution">
    <text evidence="2">The sequence shown here is derived from an EMBL/GenBank/DDBJ whole genome shotgun (WGS) entry which is preliminary data.</text>
</comment>
<reference evidence="2" key="1">
    <citation type="journal article" date="2021" name="Mol. Plant Microbe Interact.">
        <title>Telomere to telomere genome assembly of Fusarium musae F31, causal agent of crown rot disease of banana.</title>
        <authorList>
            <person name="Degradi L."/>
            <person name="Tava V."/>
            <person name="Kunova A."/>
            <person name="Cortesi P."/>
            <person name="Saracchi M."/>
            <person name="Pasquali M."/>
        </authorList>
    </citation>
    <scope>NUCLEOTIDE SEQUENCE</scope>
    <source>
        <strain evidence="2">F31</strain>
    </source>
</reference>
<name>A0A9P8DTB4_9HYPO</name>
<dbReference type="EMBL" id="JAHBCI010000001">
    <property type="protein sequence ID" value="KAG9507984.1"/>
    <property type="molecule type" value="Genomic_DNA"/>
</dbReference>
<proteinExistence type="predicted"/>
<dbReference type="PANTHER" id="PTHR42037:SF1">
    <property type="match status" value="1"/>
</dbReference>
<feature type="region of interest" description="Disordered" evidence="1">
    <location>
        <begin position="508"/>
        <end position="537"/>
    </location>
</feature>
<sequence length="537" mass="61575">MTTDDIISLKSRQKRRLYEPIVLYKALTEITHEQGTLRPAEVPDRPRTEEERYYHFLHKLASICDSTKGGKTVTSIAILDEEEKYKYVFACNQISDGDLNDTRDLLTTVLTSLCDFHTFPLAKKNTVQSEILKKILSFNSPRINFYLNVLKARNIADCLEYCQLQTDTAGKLDCPHMPRCRIRLTSDIDTSVEEGLRTLGSVIEDLTFKNMGDNEYLETYSTIQFVLDRFLTRDVKSYIDIRATNGRFSEGRSFVCWSELRHSISRLQSYKKTVQDLIAAETEWPDIFQEFEVVPVKSSQAEPNPLGKKSEKASNIIGRMSSNEASRQQYCDLAENLQRMFDLDDRIQTQCTKFTFRPIVHCEILVLEWIMALNRGLAREHHPRVTFFHDWSYIGSSKPACQLCRYYFDTAGQHNGIRTRAGHGNLYINWRFPDLHESDGTLGQKRRQSIFNSMIEKIRQDAFGILVLRNSEGKRHDSSTHPLMSVRYTDVQTELSVGDLPDVEELGEGFATGLSLDSPNNSPEESDFDDEDGGTSL</sequence>
<accession>A0A9P8DTB4</accession>
<protein>
    <submittedName>
        <fullName evidence="2">Uncharacterized protein</fullName>
    </submittedName>
</protein>
<organism evidence="2 3">
    <name type="scientific">Fusarium musae</name>
    <dbReference type="NCBI Taxonomy" id="1042133"/>
    <lineage>
        <taxon>Eukaryota</taxon>
        <taxon>Fungi</taxon>
        <taxon>Dikarya</taxon>
        <taxon>Ascomycota</taxon>
        <taxon>Pezizomycotina</taxon>
        <taxon>Sordariomycetes</taxon>
        <taxon>Hypocreomycetidae</taxon>
        <taxon>Hypocreales</taxon>
        <taxon>Nectriaceae</taxon>
        <taxon>Fusarium</taxon>
    </lineage>
</organism>
<dbReference type="AlphaFoldDB" id="A0A9P8DTB4"/>